<accession>A0A3S5CGZ7</accession>
<evidence type="ECO:0000313" key="3">
    <source>
        <dbReference type="Proteomes" id="UP000784294"/>
    </source>
</evidence>
<comment type="caution">
    <text evidence="2">The sequence shown here is derived from an EMBL/GenBank/DDBJ whole genome shotgun (WGS) entry which is preliminary data.</text>
</comment>
<organism evidence="2 3">
    <name type="scientific">Protopolystoma xenopodis</name>
    <dbReference type="NCBI Taxonomy" id="117903"/>
    <lineage>
        <taxon>Eukaryota</taxon>
        <taxon>Metazoa</taxon>
        <taxon>Spiralia</taxon>
        <taxon>Lophotrochozoa</taxon>
        <taxon>Platyhelminthes</taxon>
        <taxon>Monogenea</taxon>
        <taxon>Polyopisthocotylea</taxon>
        <taxon>Polystomatidea</taxon>
        <taxon>Polystomatidae</taxon>
        <taxon>Protopolystoma</taxon>
    </lineage>
</organism>
<keyword evidence="3" id="KW-1185">Reference proteome</keyword>
<proteinExistence type="predicted"/>
<evidence type="ECO:0000313" key="2">
    <source>
        <dbReference type="EMBL" id="VEL20495.1"/>
    </source>
</evidence>
<feature type="coiled-coil region" evidence="1">
    <location>
        <begin position="15"/>
        <end position="63"/>
    </location>
</feature>
<reference evidence="2" key="1">
    <citation type="submission" date="2018-11" db="EMBL/GenBank/DDBJ databases">
        <authorList>
            <consortium name="Pathogen Informatics"/>
        </authorList>
    </citation>
    <scope>NUCLEOTIDE SEQUENCE</scope>
</reference>
<evidence type="ECO:0000256" key="1">
    <source>
        <dbReference type="SAM" id="Coils"/>
    </source>
</evidence>
<gene>
    <name evidence="2" type="ORF">PXEA_LOCUS13935</name>
</gene>
<name>A0A3S5CGZ7_9PLAT</name>
<keyword evidence="1" id="KW-0175">Coiled coil</keyword>
<sequence>MCILSYVKPSVCCLFSFLIEKIRELKETVKDLTKDTVALESARARLESEKEQLDMSLKEAEETSYEYQVKEGKVWVQA</sequence>
<dbReference type="EMBL" id="CAAALY010046693">
    <property type="protein sequence ID" value="VEL20495.1"/>
    <property type="molecule type" value="Genomic_DNA"/>
</dbReference>
<dbReference type="AlphaFoldDB" id="A0A3S5CGZ7"/>
<dbReference type="Proteomes" id="UP000784294">
    <property type="component" value="Unassembled WGS sequence"/>
</dbReference>
<protein>
    <submittedName>
        <fullName evidence="2">Uncharacterized protein</fullName>
    </submittedName>
</protein>